<evidence type="ECO:0000256" key="5">
    <source>
        <dbReference type="ARBA" id="ARBA00022840"/>
    </source>
</evidence>
<dbReference type="InterPro" id="IPR015413">
    <property type="entry name" value="Methionyl/Leucyl_tRNA_Synth"/>
</dbReference>
<feature type="short sequence motif" description="'KMSKS' region" evidence="9">
    <location>
        <begin position="589"/>
        <end position="593"/>
    </location>
</feature>
<evidence type="ECO:0000256" key="9">
    <source>
        <dbReference type="HAMAP-Rule" id="MF_00049"/>
    </source>
</evidence>
<dbReference type="NCBIfam" id="TIGR00396">
    <property type="entry name" value="leuS_bact"/>
    <property type="match status" value="1"/>
</dbReference>
<keyword evidence="4 9" id="KW-0547">Nucleotide-binding</keyword>
<dbReference type="GO" id="GO:0004823">
    <property type="term" value="F:leucine-tRNA ligase activity"/>
    <property type="evidence" value="ECO:0007669"/>
    <property type="project" value="UniProtKB-UniRule"/>
</dbReference>
<dbReference type="PROSITE" id="PS00178">
    <property type="entry name" value="AA_TRNA_LIGASE_I"/>
    <property type="match status" value="1"/>
</dbReference>
<comment type="subcellular location">
    <subcellularLocation>
        <location evidence="9">Cytoplasm</location>
    </subcellularLocation>
</comment>
<protein>
    <recommendedName>
        <fullName evidence="9">Leucine--tRNA ligase</fullName>
        <ecNumber evidence="9">6.1.1.4</ecNumber>
    </recommendedName>
    <alternativeName>
        <fullName evidence="9">Leucyl-tRNA synthetase</fullName>
        <shortName evidence="9">LeuRS</shortName>
    </alternativeName>
</protein>
<dbReference type="HAMAP" id="MF_00049_B">
    <property type="entry name" value="Leu_tRNA_synth_B"/>
    <property type="match status" value="1"/>
</dbReference>
<dbReference type="InterPro" id="IPR013155">
    <property type="entry name" value="M/V/L/I-tRNA-synth_anticd-bd"/>
</dbReference>
<dbReference type="Pfam" id="PF00133">
    <property type="entry name" value="tRNA-synt_1"/>
    <property type="match status" value="1"/>
</dbReference>
<sequence>MIKYNPQKIEKKWQEKWYNSTTFKAKDFLRKNKFYILDEFPYPSGDGLHVGHCRPYIGMDVIARARRMQNFNVLYPMGWDAFGLPTENFAIKKKVHPSIVTKKNTDNFRKQMKSLGLSFDWSREVNTTDPKYYKWTQWIFIKLFEAGLAYKDKMSINWCPSCKIGLANEEVINGKCERCGTKVEKREKEQWLIKITEYAERLLEDLNMVDYPERVKAQQREWIGKSHGSLVSFKVEGLEENIDVFSTRIDTIFSGTFLVLSPGHKFIKNHIDKIENKEEVLKYIEEVKDISDIERSNLEKEVTGVELKGIVVRNPATDEHMPVWVADFVLEGYGTGAVFADAHDKRDFVLAKKYGIPLRTSIMPADESLAHKVKNLEECYEGEGTLYNSMQFDGLESKDAKAQITSWLKSKGLADNKTNYRLRDWVFSRQHYWGEPIPMIYCEKCGWSPVPEKDLPVELPNVKKYEPSDTGESPLSLIDKWVNVKCPKCKDEAKRETDTMPNWAGSNWYFIRYIDPKNNKEFADKKKMKYWLPVNWYNGGMEHTTLHLLYSRFIFKFLFDIGVIPGDVGSEPYKKRTSHGIILGPGGVKMSKSKGNVINPDDVVKEYGADTLRIYEMFMGPFEQTIPWDPKGMVGSRRFLEKVYNLSTGKPSESKSDEDLRIQLHKTIKKVSEDIDLMKFNTAVSCMMEFVNAWQIPGQGLDKKDLHKFLVILSPFAPHISEEIWNLADFKGLCSQQKWPKYDEKLVKKEKVFLIVQVNGRIRDKIEIKSGIIQKEAEKIVLNSEKIKGLIGKNKVKKIIFVPDKLINIVIS</sequence>
<dbReference type="GO" id="GO:0002161">
    <property type="term" value="F:aminoacyl-tRNA deacylase activity"/>
    <property type="evidence" value="ECO:0007669"/>
    <property type="project" value="InterPro"/>
</dbReference>
<dbReference type="GO" id="GO:0005829">
    <property type="term" value="C:cytosol"/>
    <property type="evidence" value="ECO:0007669"/>
    <property type="project" value="TreeGrafter"/>
</dbReference>
<keyword evidence="6 9" id="KW-0648">Protein biosynthesis</keyword>
<feature type="domain" description="Methionyl/Leucyl tRNA synthetase" evidence="13">
    <location>
        <begin position="39"/>
        <end position="184"/>
    </location>
</feature>
<dbReference type="AlphaFoldDB" id="A0A1G2HZ17"/>
<dbReference type="PANTHER" id="PTHR43740:SF2">
    <property type="entry name" value="LEUCINE--TRNA LIGASE, MITOCHONDRIAL"/>
    <property type="match status" value="1"/>
</dbReference>
<dbReference type="CDD" id="cd00812">
    <property type="entry name" value="LeuRS_core"/>
    <property type="match status" value="1"/>
</dbReference>
<feature type="domain" description="Leucyl-tRNA synthetase editing" evidence="14">
    <location>
        <begin position="220"/>
        <end position="408"/>
    </location>
</feature>
<dbReference type="InterPro" id="IPR009008">
    <property type="entry name" value="Val/Leu/Ile-tRNA-synth_edit"/>
</dbReference>
<evidence type="ECO:0000256" key="3">
    <source>
        <dbReference type="ARBA" id="ARBA00022598"/>
    </source>
</evidence>
<dbReference type="InterPro" id="IPR001412">
    <property type="entry name" value="aa-tRNA-synth_I_CS"/>
</dbReference>
<keyword evidence="2 9" id="KW-0963">Cytoplasm</keyword>
<dbReference type="SUPFAM" id="SSF52374">
    <property type="entry name" value="Nucleotidylyl transferase"/>
    <property type="match status" value="1"/>
</dbReference>
<evidence type="ECO:0000259" key="11">
    <source>
        <dbReference type="Pfam" id="PF00133"/>
    </source>
</evidence>
<evidence type="ECO:0000259" key="14">
    <source>
        <dbReference type="Pfam" id="PF13603"/>
    </source>
</evidence>
<evidence type="ECO:0000313" key="15">
    <source>
        <dbReference type="EMBL" id="OGZ67048.1"/>
    </source>
</evidence>
<accession>A0A1G2HZ17</accession>
<dbReference type="Gene3D" id="1.10.730.10">
    <property type="entry name" value="Isoleucyl-tRNA Synthetase, Domain 1"/>
    <property type="match status" value="1"/>
</dbReference>
<gene>
    <name evidence="9" type="primary">leuS</name>
    <name evidence="15" type="ORF">A3D35_02115</name>
</gene>
<comment type="caution">
    <text evidence="15">The sequence shown here is derived from an EMBL/GenBank/DDBJ whole genome shotgun (WGS) entry which is preliminary data.</text>
</comment>
<dbReference type="InterPro" id="IPR002300">
    <property type="entry name" value="aa-tRNA-synth_Ia"/>
</dbReference>
<organism evidence="15 16">
    <name type="scientific">Candidatus Staskawiczbacteria bacterium RIFCSPHIGHO2_02_FULL_34_9</name>
    <dbReference type="NCBI Taxonomy" id="1802206"/>
    <lineage>
        <taxon>Bacteria</taxon>
        <taxon>Candidatus Staskawicziibacteriota</taxon>
    </lineage>
</organism>
<dbReference type="Pfam" id="PF08264">
    <property type="entry name" value="Anticodon_1"/>
    <property type="match status" value="1"/>
</dbReference>
<dbReference type="Pfam" id="PF09334">
    <property type="entry name" value="tRNA-synt_1g"/>
    <property type="match status" value="1"/>
</dbReference>
<dbReference type="FunFam" id="3.40.50.620:FF:000056">
    <property type="entry name" value="Leucine--tRNA ligase"/>
    <property type="match status" value="1"/>
</dbReference>
<dbReference type="SUPFAM" id="SSF47323">
    <property type="entry name" value="Anticodon-binding domain of a subclass of class I aminoacyl-tRNA synthetases"/>
    <property type="match status" value="1"/>
</dbReference>
<dbReference type="PANTHER" id="PTHR43740">
    <property type="entry name" value="LEUCYL-TRNA SYNTHETASE"/>
    <property type="match status" value="1"/>
</dbReference>
<dbReference type="InterPro" id="IPR002302">
    <property type="entry name" value="Leu-tRNA-ligase"/>
</dbReference>
<feature type="domain" description="Aminoacyl-tRNA synthetase class Ia" evidence="11">
    <location>
        <begin position="422"/>
        <end position="616"/>
    </location>
</feature>
<dbReference type="GO" id="GO:0006429">
    <property type="term" value="P:leucyl-tRNA aminoacylation"/>
    <property type="evidence" value="ECO:0007669"/>
    <property type="project" value="UniProtKB-UniRule"/>
</dbReference>
<keyword evidence="7 9" id="KW-0030">Aminoacyl-tRNA synthetase</keyword>
<dbReference type="InterPro" id="IPR009080">
    <property type="entry name" value="tRNAsynth_Ia_anticodon-bd"/>
</dbReference>
<evidence type="ECO:0000259" key="12">
    <source>
        <dbReference type="Pfam" id="PF08264"/>
    </source>
</evidence>
<evidence type="ECO:0000256" key="4">
    <source>
        <dbReference type="ARBA" id="ARBA00022741"/>
    </source>
</evidence>
<comment type="catalytic activity">
    <reaction evidence="8 9">
        <text>tRNA(Leu) + L-leucine + ATP = L-leucyl-tRNA(Leu) + AMP + diphosphate</text>
        <dbReference type="Rhea" id="RHEA:11688"/>
        <dbReference type="Rhea" id="RHEA-COMP:9613"/>
        <dbReference type="Rhea" id="RHEA-COMP:9622"/>
        <dbReference type="ChEBI" id="CHEBI:30616"/>
        <dbReference type="ChEBI" id="CHEBI:33019"/>
        <dbReference type="ChEBI" id="CHEBI:57427"/>
        <dbReference type="ChEBI" id="CHEBI:78442"/>
        <dbReference type="ChEBI" id="CHEBI:78494"/>
        <dbReference type="ChEBI" id="CHEBI:456215"/>
        <dbReference type="EC" id="6.1.1.4"/>
    </reaction>
</comment>
<dbReference type="InterPro" id="IPR025709">
    <property type="entry name" value="Leu_tRNA-synth_edit"/>
</dbReference>
<dbReference type="InterPro" id="IPR014729">
    <property type="entry name" value="Rossmann-like_a/b/a_fold"/>
</dbReference>
<dbReference type="FunFam" id="3.40.50.620:FF:000003">
    <property type="entry name" value="Leucine--tRNA ligase"/>
    <property type="match status" value="1"/>
</dbReference>
<reference evidence="15 16" key="1">
    <citation type="journal article" date="2016" name="Nat. Commun.">
        <title>Thousands of microbial genomes shed light on interconnected biogeochemical processes in an aquifer system.</title>
        <authorList>
            <person name="Anantharaman K."/>
            <person name="Brown C.T."/>
            <person name="Hug L.A."/>
            <person name="Sharon I."/>
            <person name="Castelle C.J."/>
            <person name="Probst A.J."/>
            <person name="Thomas B.C."/>
            <person name="Singh A."/>
            <person name="Wilkins M.J."/>
            <person name="Karaoz U."/>
            <person name="Brodie E.L."/>
            <person name="Williams K.H."/>
            <person name="Hubbard S.S."/>
            <person name="Banfield J.F."/>
        </authorList>
    </citation>
    <scope>NUCLEOTIDE SEQUENCE [LARGE SCALE GENOMIC DNA]</scope>
</reference>
<feature type="domain" description="Methionyl/Valyl/Leucyl/Isoleucyl-tRNA synthetase anticodon-binding" evidence="12">
    <location>
        <begin position="659"/>
        <end position="770"/>
    </location>
</feature>
<comment type="similarity">
    <text evidence="1 9 10">Belongs to the class-I aminoacyl-tRNA synthetase family.</text>
</comment>
<evidence type="ECO:0000256" key="7">
    <source>
        <dbReference type="ARBA" id="ARBA00023146"/>
    </source>
</evidence>
<evidence type="ECO:0000256" key="2">
    <source>
        <dbReference type="ARBA" id="ARBA00022490"/>
    </source>
</evidence>
<dbReference type="Proteomes" id="UP000176421">
    <property type="component" value="Unassembled WGS sequence"/>
</dbReference>
<name>A0A1G2HZ17_9BACT</name>
<proteinExistence type="inferred from homology"/>
<dbReference type="FunFam" id="1.10.730.10:FF:000002">
    <property type="entry name" value="Leucine--tRNA ligase"/>
    <property type="match status" value="1"/>
</dbReference>
<dbReference type="Gene3D" id="3.40.50.620">
    <property type="entry name" value="HUPs"/>
    <property type="match status" value="2"/>
</dbReference>
<dbReference type="STRING" id="1802206.A3D35_02115"/>
<dbReference type="PRINTS" id="PR00985">
    <property type="entry name" value="TRNASYNTHLEU"/>
</dbReference>
<dbReference type="SUPFAM" id="SSF50677">
    <property type="entry name" value="ValRS/IleRS/LeuRS editing domain"/>
    <property type="match status" value="1"/>
</dbReference>
<keyword evidence="5 9" id="KW-0067">ATP-binding</keyword>
<evidence type="ECO:0000259" key="13">
    <source>
        <dbReference type="Pfam" id="PF09334"/>
    </source>
</evidence>
<evidence type="ECO:0000256" key="6">
    <source>
        <dbReference type="ARBA" id="ARBA00022917"/>
    </source>
</evidence>
<dbReference type="Pfam" id="PF13603">
    <property type="entry name" value="tRNA-synt_1_2"/>
    <property type="match status" value="1"/>
</dbReference>
<evidence type="ECO:0000256" key="10">
    <source>
        <dbReference type="RuleBase" id="RU363035"/>
    </source>
</evidence>
<feature type="binding site" evidence="9">
    <location>
        <position position="592"/>
    </location>
    <ligand>
        <name>ATP</name>
        <dbReference type="ChEBI" id="CHEBI:30616"/>
    </ligand>
</feature>
<evidence type="ECO:0000313" key="16">
    <source>
        <dbReference type="Proteomes" id="UP000176421"/>
    </source>
</evidence>
<evidence type="ECO:0000256" key="8">
    <source>
        <dbReference type="ARBA" id="ARBA00047469"/>
    </source>
</evidence>
<dbReference type="GO" id="GO:0005524">
    <property type="term" value="F:ATP binding"/>
    <property type="evidence" value="ECO:0007669"/>
    <property type="project" value="UniProtKB-UniRule"/>
</dbReference>
<evidence type="ECO:0000256" key="1">
    <source>
        <dbReference type="ARBA" id="ARBA00005594"/>
    </source>
</evidence>
<keyword evidence="3 9" id="KW-0436">Ligase</keyword>
<dbReference type="EC" id="6.1.1.4" evidence="9"/>
<comment type="caution">
    <text evidence="9">Lacks conserved residue(s) required for the propagation of feature annotation.</text>
</comment>
<dbReference type="EMBL" id="MHOS01000046">
    <property type="protein sequence ID" value="OGZ67048.1"/>
    <property type="molecule type" value="Genomic_DNA"/>
</dbReference>
<dbReference type="CDD" id="cd07958">
    <property type="entry name" value="Anticodon_Ia_Leu_BEm"/>
    <property type="match status" value="1"/>
</dbReference>